<reference evidence="1 2" key="1">
    <citation type="submission" date="2018-08" db="EMBL/GenBank/DDBJ databases">
        <title>Genomic Encyclopedia of Type Strains, Phase IV (KMG-IV): sequencing the most valuable type-strain genomes for metagenomic binning, comparative biology and taxonomic classification.</title>
        <authorList>
            <person name="Goeker M."/>
        </authorList>
    </citation>
    <scope>NUCLEOTIDE SEQUENCE [LARGE SCALE GENOMIC DNA]</scope>
    <source>
        <strain evidence="1 2">BW863</strain>
    </source>
</reference>
<sequence length="109" mass="12404">MDYLDIDPNSIPPEGRTLTGPEYCRMYREIAKDDHLKQVAEWIGMYGQDAVLHLVGMALVKASDDIVSDFPDSSSDEMSERYMADAYRVMRLADELADEVASRLDRRKA</sequence>
<comment type="caution">
    <text evidence="1">The sequence shown here is derived from an EMBL/GenBank/DDBJ whole genome shotgun (WGS) entry which is preliminary data.</text>
</comment>
<name>A0A3D9Z1C5_9HYPH</name>
<keyword evidence="2" id="KW-1185">Reference proteome</keyword>
<evidence type="ECO:0000313" key="2">
    <source>
        <dbReference type="Proteomes" id="UP000256900"/>
    </source>
</evidence>
<protein>
    <submittedName>
        <fullName evidence="1">Uncharacterized protein</fullName>
    </submittedName>
</protein>
<gene>
    <name evidence="1" type="ORF">DES32_1535</name>
</gene>
<dbReference type="AlphaFoldDB" id="A0A3D9Z1C5"/>
<organism evidence="1 2">
    <name type="scientific">Methylovirgula ligni</name>
    <dbReference type="NCBI Taxonomy" id="569860"/>
    <lineage>
        <taxon>Bacteria</taxon>
        <taxon>Pseudomonadati</taxon>
        <taxon>Pseudomonadota</taxon>
        <taxon>Alphaproteobacteria</taxon>
        <taxon>Hyphomicrobiales</taxon>
        <taxon>Beijerinckiaceae</taxon>
        <taxon>Methylovirgula</taxon>
    </lineage>
</organism>
<accession>A0A3D9Z1C5</accession>
<dbReference type="Proteomes" id="UP000256900">
    <property type="component" value="Unassembled WGS sequence"/>
</dbReference>
<dbReference type="RefSeq" id="WP_115836039.1">
    <property type="nucleotide sequence ID" value="NZ_CP025086.1"/>
</dbReference>
<dbReference type="EMBL" id="QUMO01000002">
    <property type="protein sequence ID" value="REF87898.1"/>
    <property type="molecule type" value="Genomic_DNA"/>
</dbReference>
<evidence type="ECO:0000313" key="1">
    <source>
        <dbReference type="EMBL" id="REF87898.1"/>
    </source>
</evidence>
<proteinExistence type="predicted"/>